<dbReference type="GO" id="GO:0008270">
    <property type="term" value="F:zinc ion binding"/>
    <property type="evidence" value="ECO:0007669"/>
    <property type="project" value="InterPro"/>
</dbReference>
<evidence type="ECO:0000313" key="9">
    <source>
        <dbReference type="Proteomes" id="UP000383932"/>
    </source>
</evidence>
<dbReference type="SUPFAM" id="SSF53098">
    <property type="entry name" value="Ribonuclease H-like"/>
    <property type="match status" value="1"/>
</dbReference>
<dbReference type="InterPro" id="IPR019775">
    <property type="entry name" value="WD40_repeat_CS"/>
</dbReference>
<dbReference type="Pfam" id="PF00400">
    <property type="entry name" value="WD40"/>
    <property type="match status" value="10"/>
</dbReference>
<dbReference type="InterPro" id="IPR007111">
    <property type="entry name" value="NACHT_NTPase"/>
</dbReference>
<evidence type="ECO:0000259" key="5">
    <source>
        <dbReference type="PROSITE" id="PS50837"/>
    </source>
</evidence>
<dbReference type="PRINTS" id="PR00320">
    <property type="entry name" value="GPROTEINBRPT"/>
</dbReference>
<evidence type="ECO:0000259" key="7">
    <source>
        <dbReference type="PROSITE" id="PS50879"/>
    </source>
</evidence>
<feature type="repeat" description="WD" evidence="3">
    <location>
        <begin position="782"/>
        <end position="823"/>
    </location>
</feature>
<evidence type="ECO:0000256" key="4">
    <source>
        <dbReference type="SAM" id="MobiDB-lite"/>
    </source>
</evidence>
<dbReference type="PROSITE" id="PS00678">
    <property type="entry name" value="WD_REPEATS_1"/>
    <property type="match status" value="2"/>
</dbReference>
<feature type="repeat" description="WD" evidence="3">
    <location>
        <begin position="911"/>
        <end position="952"/>
    </location>
</feature>
<feature type="repeat" description="WD" evidence="3">
    <location>
        <begin position="1081"/>
        <end position="1122"/>
    </location>
</feature>
<comment type="caution">
    <text evidence="8">The sequence shown here is derived from an EMBL/GenBank/DDBJ whole genome shotgun (WGS) entry which is preliminary data.</text>
</comment>
<dbReference type="InterPro" id="IPR036397">
    <property type="entry name" value="RNaseH_sf"/>
</dbReference>
<evidence type="ECO:0000256" key="1">
    <source>
        <dbReference type="ARBA" id="ARBA00022574"/>
    </source>
</evidence>
<dbReference type="InterPro" id="IPR036322">
    <property type="entry name" value="WD40_repeat_dom_sf"/>
</dbReference>
<dbReference type="CDD" id="cd09276">
    <property type="entry name" value="Rnase_HI_RT_non_LTR"/>
    <property type="match status" value="1"/>
</dbReference>
<gene>
    <name evidence="8" type="ORF">CTheo_6241</name>
</gene>
<organism evidence="8 9">
    <name type="scientific">Ceratobasidium theobromae</name>
    <dbReference type="NCBI Taxonomy" id="1582974"/>
    <lineage>
        <taxon>Eukaryota</taxon>
        <taxon>Fungi</taxon>
        <taxon>Dikarya</taxon>
        <taxon>Basidiomycota</taxon>
        <taxon>Agaricomycotina</taxon>
        <taxon>Agaricomycetes</taxon>
        <taxon>Cantharellales</taxon>
        <taxon>Ceratobasidiaceae</taxon>
        <taxon>Ceratobasidium</taxon>
    </lineage>
</organism>
<keyword evidence="9" id="KW-1185">Reference proteome</keyword>
<dbReference type="InterPro" id="IPR001680">
    <property type="entry name" value="WD40_rpt"/>
</dbReference>
<dbReference type="SUPFAM" id="SSF50960">
    <property type="entry name" value="TolB, C-terminal domain"/>
    <property type="match status" value="1"/>
</dbReference>
<feature type="domain" description="NACHT" evidence="5">
    <location>
        <begin position="211"/>
        <end position="356"/>
    </location>
</feature>
<dbReference type="GO" id="GO:0004523">
    <property type="term" value="F:RNA-DNA hybrid ribonuclease activity"/>
    <property type="evidence" value="ECO:0007669"/>
    <property type="project" value="InterPro"/>
</dbReference>
<name>A0A5N5QFU7_9AGAM</name>
<dbReference type="InterPro" id="IPR020472">
    <property type="entry name" value="WD40_PAC1"/>
</dbReference>
<proteinExistence type="predicted"/>
<dbReference type="InterPro" id="IPR015943">
    <property type="entry name" value="WD40/YVTN_repeat-like_dom_sf"/>
</dbReference>
<dbReference type="OrthoDB" id="538223at2759"/>
<feature type="repeat" description="WD" evidence="3">
    <location>
        <begin position="997"/>
        <end position="1029"/>
    </location>
</feature>
<dbReference type="InterPro" id="IPR021858">
    <property type="entry name" value="Fun_TF"/>
</dbReference>
<dbReference type="Gene3D" id="3.40.50.300">
    <property type="entry name" value="P-loop containing nucleotide triphosphate hydrolases"/>
    <property type="match status" value="1"/>
</dbReference>
<feature type="region of interest" description="Disordered" evidence="4">
    <location>
        <begin position="2028"/>
        <end position="2056"/>
    </location>
</feature>
<feature type="repeat" description="WD" evidence="3">
    <location>
        <begin position="1124"/>
        <end position="1158"/>
    </location>
</feature>
<evidence type="ECO:0000259" key="6">
    <source>
        <dbReference type="PROSITE" id="PS50878"/>
    </source>
</evidence>
<feature type="domain" description="Reverse transcriptase" evidence="6">
    <location>
        <begin position="1125"/>
        <end position="1377"/>
    </location>
</feature>
<dbReference type="InterPro" id="IPR001138">
    <property type="entry name" value="Zn2Cys6_DnaBD"/>
</dbReference>
<dbReference type="Gene3D" id="2.130.10.10">
    <property type="entry name" value="YVTN repeat-like/Quinoprotein amine dehydrogenase"/>
    <property type="match status" value="4"/>
</dbReference>
<dbReference type="PANTHER" id="PTHR19848:SF8">
    <property type="entry name" value="F-BOX AND WD REPEAT DOMAIN CONTAINING 7"/>
    <property type="match status" value="1"/>
</dbReference>
<keyword evidence="2" id="KW-0677">Repeat</keyword>
<accession>A0A5N5QFU7</accession>
<dbReference type="Pfam" id="PF00078">
    <property type="entry name" value="RVT_1"/>
    <property type="match status" value="1"/>
</dbReference>
<feature type="domain" description="RNase H type-1" evidence="7">
    <location>
        <begin position="1590"/>
        <end position="1734"/>
    </location>
</feature>
<dbReference type="PANTHER" id="PTHR19848">
    <property type="entry name" value="WD40 REPEAT PROTEIN"/>
    <property type="match status" value="1"/>
</dbReference>
<dbReference type="PROSITE" id="PS50082">
    <property type="entry name" value="WD_REPEATS_2"/>
    <property type="match status" value="9"/>
</dbReference>
<dbReference type="InterPro" id="IPR012337">
    <property type="entry name" value="RNaseH-like_sf"/>
</dbReference>
<dbReference type="PROSITE" id="PS50878">
    <property type="entry name" value="RT_POL"/>
    <property type="match status" value="1"/>
</dbReference>
<dbReference type="SUPFAM" id="SSF56672">
    <property type="entry name" value="DNA/RNA polymerases"/>
    <property type="match status" value="1"/>
</dbReference>
<dbReference type="Gene3D" id="3.30.420.10">
    <property type="entry name" value="Ribonuclease H-like superfamily/Ribonuclease H"/>
    <property type="match status" value="1"/>
</dbReference>
<dbReference type="InterPro" id="IPR036864">
    <property type="entry name" value="Zn2-C6_fun-type_DNA-bd_sf"/>
</dbReference>
<feature type="repeat" description="WD" evidence="3">
    <location>
        <begin position="954"/>
        <end position="985"/>
    </location>
</feature>
<evidence type="ECO:0000256" key="3">
    <source>
        <dbReference type="PROSITE-ProRule" id="PRU00221"/>
    </source>
</evidence>
<keyword evidence="1 3" id="KW-0853">WD repeat</keyword>
<dbReference type="PROSITE" id="PS50837">
    <property type="entry name" value="NACHT"/>
    <property type="match status" value="1"/>
</dbReference>
<dbReference type="Proteomes" id="UP000383932">
    <property type="component" value="Unassembled WGS sequence"/>
</dbReference>
<dbReference type="EMBL" id="SSOP01000178">
    <property type="protein sequence ID" value="KAB5590326.1"/>
    <property type="molecule type" value="Genomic_DNA"/>
</dbReference>
<feature type="repeat" description="WD" evidence="3">
    <location>
        <begin position="868"/>
        <end position="909"/>
    </location>
</feature>
<dbReference type="InterPro" id="IPR002156">
    <property type="entry name" value="RNaseH_domain"/>
</dbReference>
<dbReference type="GO" id="GO:0000981">
    <property type="term" value="F:DNA-binding transcription factor activity, RNA polymerase II-specific"/>
    <property type="evidence" value="ECO:0007669"/>
    <property type="project" value="InterPro"/>
</dbReference>
<dbReference type="PROSITE" id="PS50879">
    <property type="entry name" value="RNASE_H_1"/>
    <property type="match status" value="1"/>
</dbReference>
<dbReference type="CDD" id="cd00067">
    <property type="entry name" value="GAL4"/>
    <property type="match status" value="1"/>
</dbReference>
<dbReference type="Pfam" id="PF00075">
    <property type="entry name" value="RNase_H"/>
    <property type="match status" value="1"/>
</dbReference>
<feature type="repeat" description="WD" evidence="3">
    <location>
        <begin position="825"/>
        <end position="859"/>
    </location>
</feature>
<dbReference type="Pfam" id="PF24883">
    <property type="entry name" value="NPHP3_N"/>
    <property type="match status" value="1"/>
</dbReference>
<dbReference type="SUPFAM" id="SSF52540">
    <property type="entry name" value="P-loop containing nucleoside triphosphate hydrolases"/>
    <property type="match status" value="1"/>
</dbReference>
<feature type="repeat" description="WD" evidence="3">
    <location>
        <begin position="1038"/>
        <end position="1079"/>
    </location>
</feature>
<dbReference type="Pfam" id="PF11951">
    <property type="entry name" value="Fungal_trans_2"/>
    <property type="match status" value="1"/>
</dbReference>
<dbReference type="SMART" id="SM00320">
    <property type="entry name" value="WD40"/>
    <property type="match status" value="10"/>
</dbReference>
<dbReference type="InterPro" id="IPR043502">
    <property type="entry name" value="DNA/RNA_pol_sf"/>
</dbReference>
<dbReference type="CDD" id="cd00200">
    <property type="entry name" value="WD40"/>
    <property type="match status" value="2"/>
</dbReference>
<reference evidence="8 9" key="1">
    <citation type="journal article" date="2019" name="Fungal Biol. Biotechnol.">
        <title>Draft genome sequence of fastidious pathogen Ceratobasidium theobromae, which causes vascular-streak dieback in Theobroma cacao.</title>
        <authorList>
            <person name="Ali S.S."/>
            <person name="Asman A."/>
            <person name="Shao J."/>
            <person name="Firmansyah A.P."/>
            <person name="Susilo A.W."/>
            <person name="Rosmana A."/>
            <person name="McMahon P."/>
            <person name="Junaid M."/>
            <person name="Guest D."/>
            <person name="Kheng T.Y."/>
            <person name="Meinhardt L.W."/>
            <person name="Bailey B.A."/>
        </authorList>
    </citation>
    <scope>NUCLEOTIDE SEQUENCE [LARGE SCALE GENOMIC DNA]</scope>
    <source>
        <strain evidence="8 9">CT2</strain>
    </source>
</reference>
<dbReference type="GO" id="GO:0003676">
    <property type="term" value="F:nucleic acid binding"/>
    <property type="evidence" value="ECO:0007669"/>
    <property type="project" value="InterPro"/>
</dbReference>
<dbReference type="InterPro" id="IPR043128">
    <property type="entry name" value="Rev_trsase/Diguanyl_cyclase"/>
</dbReference>
<dbReference type="InterPro" id="IPR056884">
    <property type="entry name" value="NPHP3-like_N"/>
</dbReference>
<evidence type="ECO:0000313" key="8">
    <source>
        <dbReference type="EMBL" id="KAB5590326.1"/>
    </source>
</evidence>
<dbReference type="SUPFAM" id="SSF57701">
    <property type="entry name" value="Zn2/Cys6 DNA-binding domain"/>
    <property type="match status" value="1"/>
</dbReference>
<dbReference type="InterPro" id="IPR000477">
    <property type="entry name" value="RT_dom"/>
</dbReference>
<dbReference type="Gene3D" id="3.30.70.270">
    <property type="match status" value="1"/>
</dbReference>
<evidence type="ECO:0000256" key="2">
    <source>
        <dbReference type="ARBA" id="ARBA00022737"/>
    </source>
</evidence>
<protein>
    <submittedName>
        <fullName evidence="8">Vegetative incompatibility protein HET-E-1</fullName>
    </submittedName>
</protein>
<dbReference type="PROSITE" id="PS50294">
    <property type="entry name" value="WD_REPEATS_REGION"/>
    <property type="match status" value="9"/>
</dbReference>
<dbReference type="SUPFAM" id="SSF50978">
    <property type="entry name" value="WD40 repeat-like"/>
    <property type="match status" value="1"/>
</dbReference>
<sequence>MPLASASPARSPYLTSSPAWARLRTTLRSLHKYAVVFPILQSAIGSVISCTDVMEMAIIHPGDYGDLVSELKTISEFLIRYLQQSKSSEMSEFVERTATVIEEQAKKINDKRGRETGRDLIEENYDIGGLVRCYRRIQASFWQLQANAMLSSDIVGDPLANTRLEEIQPAKLASYDSRLSTETNRRTCTKNTRTDVLLELDTWSCDPNAPNIYWMTGMAGTGKTTVARTFCETLKKQKQLGASFFCTRTTAECRDVRRIMPTIAYQLARYSLAFQSALCRTLASEPDISIGGISMQFDKLLRDPILKVKDAIPENLVVVIDGLDECADSNNIRYFLEVLFRRSTNLPLKFIVTSQPEPAIWQGVQSQSLRARPGLIWREVEQSLLQADIALYLAEELEFISPPKPQVQKLTELCGGLFLYATTTVRYIRAGRSLSISSRRLSTILEANSDSDKPGEIDKLYTIILTAALEEGSEDEKDLIRLVLCTTSCAREPVSVETLTALGGVSDSSLVLAALQPLQPVVYVFENGNAISTFHASFSDFIFNQARSSRFFCDEAKHNQFLARRCFELMKEQLRFNICNLESSFVRDKDVKDLDDRVKHFISPALSYACRYWNGHLQQVTVPEELFPYIDEFLSQRLLFWMEVMNLRDWMKIAVKMLHTTNRWLVASSAPRNLVAHIEDSIKFVAKFTANAVSKSTPHIYVSLLPFCHQSSSVFKNFWKRTRGLAAARPKIIDPRLAIWNTGQAANSIAFSPDGTRLAFGTDDGTVTIKDVIDGSLVAGPLKGHEQWVLSVAFSADGKSIASGSSDSTILAWNANNGMRLAGPFRGHTDAVKSVTFSPDSTRIISGSWDHSVRVWGVQGSIPILAPFLGHTKAVNSVAVSLDGTRIISGSDDHTIQIWDAHQGTRVISPLIGHSDSVTSVAFSPDGTRIVSGSKDHSIIIWNVPNGARVSTPLTGHYGPVRSVAFSPDSAHIASGSDDRTIRVWCAVDGTSVGNPFEGHTKRVWSVAFSPDSACIASGGDDCAIHIWDAFSCDSSLQLGHTDRILSVVFSPDTTRIISGSVDHSICIWGANDGSLVAGPMMGHSDWVRSVAISPDGTHIASGSHDHTIIIWDALDGSRIAGPLQGHTSDVTSVCFSPDGTRIVSGSWDKTLRVWSTRVREDHGGAQFGGRDMTSCMDAGLSLIHDVENAWAVKKQASITLLDISGYFNNIDHELLAKCMRKMGYPGRVLGWLRSYLTDRTASFRINDEVGAAFELQGRGIPQGSPLSPVFSSIFTAPMLASLRARGVQVRAYIDDLCIFKQDDSQEGCIAGLLEGTRATLDALADMGLSAERSKTELIHFAKNSREMTKNLPLTLGDKAEDIVRGAGTVRWLGFFLDRRLNFKDHISRMATRAKCVLGGMRMLGNSLRGLSVYHARMLVNACVIPILTYGFALWFHGRNSKTHCKTLQTVQNITCRWASGSFRTAPTAVLEHTIAMPPIAYRIRRQCANYSAKLRHLPSSSQVCTRLPHRFRTSLPELATTARFSPINALAAYMSPDAEARTPYLLMPWEGVKLLDDRLTVSMPACSGDAQKKAYALALQSRIADLAGKTGVATLYTDGSCYSRDGIRHTGWGWCLRLGEEEIDHAGGALGPNHTSYDAECCALARGIARVTNLAHQTQLYLLHIVSDNAGMLQGLISSKPKGAPSSLDRAARDICDLASRHPQLDFLLSWCPAHHRVPGNERADSIAKAHAPTTPTPEFMVSTDWIRWEAKEQLLSEWEAHWNAFKEKHPNSMGALALMNPPRLRLHPFHAAPGKHRKLHTQIIRAITGHGRHNSYLFRCGKVESPACGCGHPKQDTAHIIRECPRHEHARNFLRGFSQQLDIARIFSTVRGLKAVADTYALRLSVCIGYPPGRSVFYPPLLIPLCAARVWGERRKKCDEEMPTCSRCARTDSECIWVRPQRDSYIPVLPNVQQRTDVDVVLVPPHLPISDLPGGDVSGSFESLVGSTGYGFRSGVCLSAARSHSRYFRDSELALLESEVSLGSTYQPASVPEVDKHTPPRHTSESTDDKPLSTTHWDHVRDYAPAITWPLDRTGIDDEFDPEGVMSRVIDTTSMAVEPVFHKINSFFLTFLSRYCYDYAAIHEVIIARMHRRCNTLDSIKYGMLGTAVLFQSNYERSRSTASLRNYAKDLYVLATRTLQLELESVWLSPWVKLSGLVELINHEYYAGNLSAYYYNLTRAASLIRDAMGNNSIDILGITGEHTLDVRLFAWWDILSSMALSRPTLLDYESNIQVPLQSDTSVEHRAHPDWGVEWICGCPDILTVLLARTTALRHAQTLSEDKASRGRQLEQLIRDWQFKPVGAKLSTLRVARLGAQEVWRHTAILYVHQTIFKSDSNHPTVKDSVKNIIRIASTLQPGVNPDCFLPVPYFIAGFFAVSQKDRYTLRSRILSCGNERFLRHLVIALDDLWEEADATGALAALMEEYIPAIYHYETNMNHDRAQVDSPTKALHDQVAHSIYVRLRPLSPTPAFRFASPATPPLNYGPDPQISHVYGLAAHILRGQRGANYAGPLTTNSSHYHKYAIHSDTHLQP</sequence>
<feature type="compositionally biased region" description="Basic and acidic residues" evidence="4">
    <location>
        <begin position="2035"/>
        <end position="2056"/>
    </location>
</feature>
<dbReference type="InterPro" id="IPR027417">
    <property type="entry name" value="P-loop_NTPase"/>
</dbReference>